<evidence type="ECO:0000259" key="4">
    <source>
        <dbReference type="Pfam" id="PF01466"/>
    </source>
</evidence>
<comment type="caution">
    <text evidence="6">The sequence shown here is derived from an EMBL/GenBank/DDBJ whole genome shotgun (WGS) entry which is preliminary data.</text>
</comment>
<dbReference type="Gene3D" id="3.30.710.10">
    <property type="entry name" value="Potassium Channel Kv1.1, Chain A"/>
    <property type="match status" value="1"/>
</dbReference>
<evidence type="ECO:0008006" key="8">
    <source>
        <dbReference type="Google" id="ProtNLM"/>
    </source>
</evidence>
<dbReference type="GO" id="GO:0006511">
    <property type="term" value="P:ubiquitin-dependent protein catabolic process"/>
    <property type="evidence" value="ECO:0007669"/>
    <property type="project" value="InterPro"/>
</dbReference>
<dbReference type="InterPro" id="IPR011333">
    <property type="entry name" value="SKP1/BTB/POZ_sf"/>
</dbReference>
<sequence>MAGSQGQTAKVILKSEDGISFLVDYEAVKKSKTLEKIMNEIGIAPNVMKTVNVPNVPADILRKIIQYIEHYKDVNESDDEDPEEICLISNWDKAFLKVDETTLFRLLTCAHYMEIKGLIRATSKTVAQMIMNKTPDQIRERFGIENDIVEEVQAENDHVENVQAENDHVENVQAENDHVENVQAENDHVENVQAENDHVENVQAENGHVENVQAEKGHVEEAQADNGHVEDVQAEKGHVEDVQAEKGHVEDVQAEKDHVEEVQAEKGHVENDDKKEEVSEL</sequence>
<dbReference type="InterPro" id="IPR036296">
    <property type="entry name" value="SKP1-like_dim_sf"/>
</dbReference>
<dbReference type="AlphaFoldDB" id="A0A835CNW3"/>
<dbReference type="PANTHER" id="PTHR11165">
    <property type="entry name" value="SKP1"/>
    <property type="match status" value="1"/>
</dbReference>
<dbReference type="InterPro" id="IPR001232">
    <property type="entry name" value="SKP1-like"/>
</dbReference>
<name>A0A835CNW3_APHGI</name>
<evidence type="ECO:0000313" key="7">
    <source>
        <dbReference type="Proteomes" id="UP000639338"/>
    </source>
</evidence>
<keyword evidence="7" id="KW-1185">Reference proteome</keyword>
<dbReference type="OrthoDB" id="5788891at2759"/>
<evidence type="ECO:0000259" key="5">
    <source>
        <dbReference type="Pfam" id="PF03931"/>
    </source>
</evidence>
<comment type="similarity">
    <text evidence="1">Belongs to the SKP1 family.</text>
</comment>
<feature type="domain" description="SKP1 component dimerisation" evidence="4">
    <location>
        <begin position="116"/>
        <end position="155"/>
    </location>
</feature>
<dbReference type="SUPFAM" id="SSF54695">
    <property type="entry name" value="POZ domain"/>
    <property type="match status" value="1"/>
</dbReference>
<feature type="domain" description="SKP1 component POZ" evidence="5">
    <location>
        <begin position="10"/>
        <end position="72"/>
    </location>
</feature>
<gene>
    <name evidence="6" type="ORF">HCN44_001121</name>
</gene>
<organism evidence="6 7">
    <name type="scientific">Aphidius gifuensis</name>
    <name type="common">Parasitoid wasp</name>
    <dbReference type="NCBI Taxonomy" id="684658"/>
    <lineage>
        <taxon>Eukaryota</taxon>
        <taxon>Metazoa</taxon>
        <taxon>Ecdysozoa</taxon>
        <taxon>Arthropoda</taxon>
        <taxon>Hexapoda</taxon>
        <taxon>Insecta</taxon>
        <taxon>Pterygota</taxon>
        <taxon>Neoptera</taxon>
        <taxon>Endopterygota</taxon>
        <taxon>Hymenoptera</taxon>
        <taxon>Apocrita</taxon>
        <taxon>Ichneumonoidea</taxon>
        <taxon>Braconidae</taxon>
        <taxon>Aphidiinae</taxon>
        <taxon>Aphidius</taxon>
    </lineage>
</organism>
<dbReference type="InterPro" id="IPR016072">
    <property type="entry name" value="Skp1_comp_dimer"/>
</dbReference>
<dbReference type="Pfam" id="PF01466">
    <property type="entry name" value="Skp1"/>
    <property type="match status" value="1"/>
</dbReference>
<protein>
    <recommendedName>
        <fullName evidence="8">SKP1-like protein</fullName>
    </recommendedName>
</protein>
<evidence type="ECO:0000256" key="2">
    <source>
        <dbReference type="ARBA" id="ARBA00022786"/>
    </source>
</evidence>
<proteinExistence type="inferred from homology"/>
<dbReference type="InterPro" id="IPR016073">
    <property type="entry name" value="Skp1_comp_POZ"/>
</dbReference>
<evidence type="ECO:0000313" key="6">
    <source>
        <dbReference type="EMBL" id="KAF7988548.1"/>
    </source>
</evidence>
<reference evidence="6 7" key="1">
    <citation type="submission" date="2020-08" db="EMBL/GenBank/DDBJ databases">
        <title>Aphidius gifuensis genome sequencing and assembly.</title>
        <authorList>
            <person name="Du Z."/>
        </authorList>
    </citation>
    <scope>NUCLEOTIDE SEQUENCE [LARGE SCALE GENOMIC DNA]</scope>
    <source>
        <strain evidence="6">YNYX2018</strain>
        <tissue evidence="6">Adults</tissue>
    </source>
</reference>
<accession>A0A835CNW3</accession>
<evidence type="ECO:0000256" key="1">
    <source>
        <dbReference type="ARBA" id="ARBA00009993"/>
    </source>
</evidence>
<dbReference type="SMART" id="SM00512">
    <property type="entry name" value="Skp1"/>
    <property type="match status" value="1"/>
</dbReference>
<feature type="region of interest" description="Disordered" evidence="3">
    <location>
        <begin position="233"/>
        <end position="281"/>
    </location>
</feature>
<dbReference type="Proteomes" id="UP000639338">
    <property type="component" value="Unassembled WGS sequence"/>
</dbReference>
<keyword evidence="2" id="KW-0833">Ubl conjugation pathway</keyword>
<dbReference type="InterPro" id="IPR016897">
    <property type="entry name" value="SKP1"/>
</dbReference>
<dbReference type="EMBL" id="JACMRX010000005">
    <property type="protein sequence ID" value="KAF7988548.1"/>
    <property type="molecule type" value="Genomic_DNA"/>
</dbReference>
<evidence type="ECO:0000256" key="3">
    <source>
        <dbReference type="SAM" id="MobiDB-lite"/>
    </source>
</evidence>
<dbReference type="Pfam" id="PF03931">
    <property type="entry name" value="Skp1_POZ"/>
    <property type="match status" value="1"/>
</dbReference>
<dbReference type="SUPFAM" id="SSF81382">
    <property type="entry name" value="Skp1 dimerisation domain-like"/>
    <property type="match status" value="1"/>
</dbReference>